<keyword evidence="3" id="KW-1185">Reference proteome</keyword>
<reference evidence="2" key="1">
    <citation type="submission" date="2017-12" db="EMBL/GenBank/DDBJ databases">
        <title>Sequencing the genomes of 1000 Actinobacteria strains.</title>
        <authorList>
            <person name="Klenk H.-P."/>
        </authorList>
    </citation>
    <scope>NUCLEOTIDE SEQUENCE [LARGE SCALE GENOMIC DNA]</scope>
    <source>
        <strain evidence="2">DSM 44228</strain>
    </source>
</reference>
<comment type="caution">
    <text evidence="2">The sequence shown here is derived from an EMBL/GenBank/DDBJ whole genome shotgun (WGS) entry which is preliminary data.</text>
</comment>
<evidence type="ECO:0000256" key="1">
    <source>
        <dbReference type="SAM" id="MobiDB-lite"/>
    </source>
</evidence>
<feature type="region of interest" description="Disordered" evidence="1">
    <location>
        <begin position="209"/>
        <end position="242"/>
    </location>
</feature>
<feature type="compositionally biased region" description="Basic residues" evidence="1">
    <location>
        <begin position="155"/>
        <end position="170"/>
    </location>
</feature>
<feature type="compositionally biased region" description="Polar residues" evidence="1">
    <location>
        <begin position="32"/>
        <end position="44"/>
    </location>
</feature>
<dbReference type="EMBL" id="PJNB01000001">
    <property type="protein sequence ID" value="PKW15898.1"/>
    <property type="molecule type" value="Genomic_DNA"/>
</dbReference>
<protein>
    <submittedName>
        <fullName evidence="2">Uncharacterized protein</fullName>
    </submittedName>
</protein>
<evidence type="ECO:0000313" key="3">
    <source>
        <dbReference type="Proteomes" id="UP000233786"/>
    </source>
</evidence>
<feature type="compositionally biased region" description="Polar residues" evidence="1">
    <location>
        <begin position="68"/>
        <end position="77"/>
    </location>
</feature>
<accession>A0A2N3XZ17</accession>
<proteinExistence type="predicted"/>
<evidence type="ECO:0000313" key="2">
    <source>
        <dbReference type="EMBL" id="PKW15898.1"/>
    </source>
</evidence>
<feature type="region of interest" description="Disordered" evidence="1">
    <location>
        <begin position="25"/>
        <end position="120"/>
    </location>
</feature>
<organism evidence="2 3">
    <name type="scientific">Saccharopolyspora spinosa</name>
    <dbReference type="NCBI Taxonomy" id="60894"/>
    <lineage>
        <taxon>Bacteria</taxon>
        <taxon>Bacillati</taxon>
        <taxon>Actinomycetota</taxon>
        <taxon>Actinomycetes</taxon>
        <taxon>Pseudonocardiales</taxon>
        <taxon>Pseudonocardiaceae</taxon>
        <taxon>Saccharopolyspora</taxon>
    </lineage>
</organism>
<dbReference type="Proteomes" id="UP000233786">
    <property type="component" value="Unassembled WGS sequence"/>
</dbReference>
<feature type="region of interest" description="Disordered" evidence="1">
    <location>
        <begin position="147"/>
        <end position="182"/>
    </location>
</feature>
<dbReference type="AlphaFoldDB" id="A0A2N3XZ17"/>
<name>A0A2N3XZ17_SACSN</name>
<gene>
    <name evidence="2" type="ORF">A8926_3680</name>
</gene>
<sequence length="242" mass="26495">MLGARHARKRRAAGLTCRARNLAAVSGAPGSPQRTAPLSRQAQRCCTRRHGASASSTTHTPKRRRRSTGQVGPSSPVSAERSGGGRTRARRSTGRCVPSASRPRAQGFRSHVGKTPPHRNRCVRMLLARNHFRERSRLVHAVHRTGVPGVAEARSRRRSRPRRSAPRRGHRDGAVSCRARRSPKRLAADLRPGGASVAFHARCHRRHHVAAVGPQRRQGTPDGWAEERDLGCRPSLSADTTV</sequence>